<organism evidence="1 2">
    <name type="scientific">Paramecium sonneborni</name>
    <dbReference type="NCBI Taxonomy" id="65129"/>
    <lineage>
        <taxon>Eukaryota</taxon>
        <taxon>Sar</taxon>
        <taxon>Alveolata</taxon>
        <taxon>Ciliophora</taxon>
        <taxon>Intramacronucleata</taxon>
        <taxon>Oligohymenophorea</taxon>
        <taxon>Peniculida</taxon>
        <taxon>Parameciidae</taxon>
        <taxon>Paramecium</taxon>
    </lineage>
</organism>
<accession>A0A8S1QXR5</accession>
<gene>
    <name evidence="1" type="ORF">PSON_ATCC_30995.1.T1260159</name>
</gene>
<dbReference type="AlphaFoldDB" id="A0A8S1QXR5"/>
<protein>
    <submittedName>
        <fullName evidence="1">Uncharacterized protein</fullName>
    </submittedName>
</protein>
<name>A0A8S1QXR5_9CILI</name>
<keyword evidence="2" id="KW-1185">Reference proteome</keyword>
<comment type="caution">
    <text evidence="1">The sequence shown here is derived from an EMBL/GenBank/DDBJ whole genome shotgun (WGS) entry which is preliminary data.</text>
</comment>
<dbReference type="EMBL" id="CAJJDN010000126">
    <property type="protein sequence ID" value="CAD8120521.1"/>
    <property type="molecule type" value="Genomic_DNA"/>
</dbReference>
<evidence type="ECO:0000313" key="1">
    <source>
        <dbReference type="EMBL" id="CAD8120521.1"/>
    </source>
</evidence>
<sequence>MQIIINSYLQVLNQILIQLGILENLNLHQQINPKQRQVIKERKIEAQHLNIHYSIQIQLEKATSDKIEEMIRMGEKN</sequence>
<reference evidence="1" key="1">
    <citation type="submission" date="2021-01" db="EMBL/GenBank/DDBJ databases">
        <authorList>
            <consortium name="Genoscope - CEA"/>
            <person name="William W."/>
        </authorList>
    </citation>
    <scope>NUCLEOTIDE SEQUENCE</scope>
</reference>
<dbReference type="Proteomes" id="UP000692954">
    <property type="component" value="Unassembled WGS sequence"/>
</dbReference>
<evidence type="ECO:0000313" key="2">
    <source>
        <dbReference type="Proteomes" id="UP000692954"/>
    </source>
</evidence>
<proteinExistence type="predicted"/>